<dbReference type="Gene3D" id="1.10.10.1150">
    <property type="entry name" value="Coenzyme PQQ synthesis protein D (PqqD)"/>
    <property type="match status" value="1"/>
</dbReference>
<evidence type="ECO:0000256" key="1">
    <source>
        <dbReference type="SAM" id="MobiDB-lite"/>
    </source>
</evidence>
<feature type="region of interest" description="Disordered" evidence="1">
    <location>
        <begin position="1"/>
        <end position="50"/>
    </location>
</feature>
<dbReference type="STRING" id="298654.FraEuI1c_4987"/>
<dbReference type="InterPro" id="IPR008792">
    <property type="entry name" value="PQQD"/>
</dbReference>
<dbReference type="OrthoDB" id="3218557at2"/>
<accession>E3J326</accession>
<evidence type="ECO:0000313" key="2">
    <source>
        <dbReference type="EMBL" id="ADP82976.1"/>
    </source>
</evidence>
<dbReference type="InterPro" id="IPR041881">
    <property type="entry name" value="PqqD_sf"/>
</dbReference>
<keyword evidence="3" id="KW-1185">Reference proteome</keyword>
<dbReference type="AlphaFoldDB" id="E3J326"/>
<dbReference type="EMBL" id="CP002299">
    <property type="protein sequence ID" value="ADP82976.1"/>
    <property type="molecule type" value="Genomic_DNA"/>
</dbReference>
<feature type="compositionally biased region" description="Basic and acidic residues" evidence="1">
    <location>
        <begin position="40"/>
        <end position="49"/>
    </location>
</feature>
<organism evidence="2 3">
    <name type="scientific">Pseudofrankia inefficax (strain DSM 45817 / CECT 9037 / DDB 130130 / EuI1c)</name>
    <name type="common">Frankia inefficax</name>
    <dbReference type="NCBI Taxonomy" id="298654"/>
    <lineage>
        <taxon>Bacteria</taxon>
        <taxon>Bacillati</taxon>
        <taxon>Actinomycetota</taxon>
        <taxon>Actinomycetes</taxon>
        <taxon>Frankiales</taxon>
        <taxon>Frankiaceae</taxon>
        <taxon>Pseudofrankia</taxon>
    </lineage>
</organism>
<evidence type="ECO:0000313" key="3">
    <source>
        <dbReference type="Proteomes" id="UP000002484"/>
    </source>
</evidence>
<dbReference type="RefSeq" id="WP_013426094.1">
    <property type="nucleotide sequence ID" value="NC_014666.1"/>
</dbReference>
<sequence>MPDGSQQAPAGPRPAIGDAGPRQATGHADQRQPGGGPGTDRADDHDEVRIGPGVQAADIGGEIVLLHPDDGAYFALNETGAQLWRQLSPTGVPRGAAVRRAAATVSDGWLIDQPHAERDLRELLDELARRRLVTVTPRPAT</sequence>
<dbReference type="Proteomes" id="UP000002484">
    <property type="component" value="Chromosome"/>
</dbReference>
<proteinExistence type="predicted"/>
<dbReference type="Pfam" id="PF05402">
    <property type="entry name" value="PqqD"/>
    <property type="match status" value="1"/>
</dbReference>
<evidence type="ECO:0008006" key="4">
    <source>
        <dbReference type="Google" id="ProtNLM"/>
    </source>
</evidence>
<gene>
    <name evidence="2" type="ordered locus">FraEuI1c_4987</name>
</gene>
<reference evidence="2 3" key="1">
    <citation type="submission" date="2010-10" db="EMBL/GenBank/DDBJ databases">
        <title>Complete sequence of Frankia sp. EuI1c.</title>
        <authorList>
            <consortium name="US DOE Joint Genome Institute"/>
            <person name="Lucas S."/>
            <person name="Copeland A."/>
            <person name="Lapidus A."/>
            <person name="Cheng J.-F."/>
            <person name="Bruce D."/>
            <person name="Goodwin L."/>
            <person name="Pitluck S."/>
            <person name="Chertkov O."/>
            <person name="Detter J.C."/>
            <person name="Han C."/>
            <person name="Tapia R."/>
            <person name="Land M."/>
            <person name="Hauser L."/>
            <person name="Jeffries C."/>
            <person name="Kyrpides N."/>
            <person name="Ivanova N."/>
            <person name="Mikhailova N."/>
            <person name="Beauchemin N."/>
            <person name="Sen A."/>
            <person name="Sur S.A."/>
            <person name="Gtari M."/>
            <person name="Wall L."/>
            <person name="Tisa L."/>
            <person name="Woyke T."/>
        </authorList>
    </citation>
    <scope>NUCLEOTIDE SEQUENCE [LARGE SCALE GENOMIC DNA]</scope>
    <source>
        <strain evidence="3">DSM 45817 / CECT 9037 / EuI1c</strain>
    </source>
</reference>
<name>E3J326_PSEI1</name>
<dbReference type="KEGG" id="fri:FraEuI1c_4987"/>
<dbReference type="HOGENOM" id="CLU_1822519_0_0_11"/>
<protein>
    <recommendedName>
        <fullName evidence="4">PqqD family protein</fullName>
    </recommendedName>
</protein>
<dbReference type="InParanoid" id="E3J326"/>